<dbReference type="Pfam" id="PF04542">
    <property type="entry name" value="Sigma70_r2"/>
    <property type="match status" value="1"/>
</dbReference>
<proteinExistence type="predicted"/>
<organism evidence="2 3">
    <name type="scientific">Lysinibacillus sphaericus OT4b.31</name>
    <dbReference type="NCBI Taxonomy" id="1285586"/>
    <lineage>
        <taxon>Bacteria</taxon>
        <taxon>Bacillati</taxon>
        <taxon>Bacillota</taxon>
        <taxon>Bacilli</taxon>
        <taxon>Bacillales</taxon>
        <taxon>Bacillaceae</taxon>
        <taxon>Lysinibacillus</taxon>
    </lineage>
</organism>
<dbReference type="HOGENOM" id="CLU_2633870_0_0_9"/>
<evidence type="ECO:0000313" key="3">
    <source>
        <dbReference type="Proteomes" id="UP000013911"/>
    </source>
</evidence>
<dbReference type="EMBL" id="AQPX01000015">
    <property type="protein sequence ID" value="EON72932.1"/>
    <property type="molecule type" value="Genomic_DNA"/>
</dbReference>
<dbReference type="InterPro" id="IPR007627">
    <property type="entry name" value="RNA_pol_sigma70_r2"/>
</dbReference>
<name>R7ZFN2_LYSSH</name>
<reference evidence="2 3" key="1">
    <citation type="submission" date="2013-04" db="EMBL/GenBank/DDBJ databases">
        <title>Draft genome of the heavy metal tolerant bacterium Lysinibacillus sphaericus strain OT4b.31.</title>
        <authorList>
            <person name="Pena-Montenegro T.D."/>
            <person name="Dussan J."/>
        </authorList>
    </citation>
    <scope>NUCLEOTIDE SEQUENCE [LARGE SCALE GENOMIC DNA]</scope>
    <source>
        <strain evidence="2 3">OT4b.31</strain>
    </source>
</reference>
<gene>
    <name evidence="2" type="ORF">H131_09493</name>
</gene>
<dbReference type="Proteomes" id="UP000013911">
    <property type="component" value="Unassembled WGS sequence"/>
</dbReference>
<dbReference type="AlphaFoldDB" id="R7ZFN2"/>
<sequence length="77" mass="9126">MAVGPPFFKALKSIHQFDGKKDVRAWLFTIAKNTYFTRYNKQQRELNEEELSAKNDVQLVDYLANEEPALMIHRFYT</sequence>
<dbReference type="SUPFAM" id="SSF88946">
    <property type="entry name" value="Sigma2 domain of RNA polymerase sigma factors"/>
    <property type="match status" value="1"/>
</dbReference>
<protein>
    <submittedName>
        <fullName evidence="2">ECF subfamily RNA polymerase sigma-24 subunit</fullName>
    </submittedName>
</protein>
<dbReference type="eggNOG" id="COG1595">
    <property type="taxonomic scope" value="Bacteria"/>
</dbReference>
<evidence type="ECO:0000313" key="2">
    <source>
        <dbReference type="EMBL" id="EON72932.1"/>
    </source>
</evidence>
<feature type="domain" description="RNA polymerase sigma-70 region 2" evidence="1">
    <location>
        <begin position="7"/>
        <end position="44"/>
    </location>
</feature>
<evidence type="ECO:0000259" key="1">
    <source>
        <dbReference type="Pfam" id="PF04542"/>
    </source>
</evidence>
<dbReference type="GO" id="GO:0003700">
    <property type="term" value="F:DNA-binding transcription factor activity"/>
    <property type="evidence" value="ECO:0007669"/>
    <property type="project" value="InterPro"/>
</dbReference>
<dbReference type="GO" id="GO:0006352">
    <property type="term" value="P:DNA-templated transcription initiation"/>
    <property type="evidence" value="ECO:0007669"/>
    <property type="project" value="InterPro"/>
</dbReference>
<dbReference type="RefSeq" id="WP_010858850.1">
    <property type="nucleotide sequence ID" value="NZ_KB933398.1"/>
</dbReference>
<dbReference type="InterPro" id="IPR013325">
    <property type="entry name" value="RNA_pol_sigma_r2"/>
</dbReference>
<accession>R7ZFN2</accession>
<dbReference type="PATRIC" id="fig|1285586.5.peg.1922"/>
<comment type="caution">
    <text evidence="2">The sequence shown here is derived from an EMBL/GenBank/DDBJ whole genome shotgun (WGS) entry which is preliminary data.</text>
</comment>
<dbReference type="Gene3D" id="1.10.1740.10">
    <property type="match status" value="1"/>
</dbReference>